<dbReference type="GO" id="GO:0005739">
    <property type="term" value="C:mitochondrion"/>
    <property type="evidence" value="ECO:0007669"/>
    <property type="project" value="UniProtKB-SubCell"/>
</dbReference>
<evidence type="ECO:0000256" key="7">
    <source>
        <dbReference type="ARBA" id="ARBA00035249"/>
    </source>
</evidence>
<dbReference type="PANTHER" id="PTHR46685">
    <property type="entry name" value="28S RIBOSOMAL PROTEIN S15, MITOCHONDRIAL"/>
    <property type="match status" value="1"/>
</dbReference>
<reference evidence="11 12" key="1">
    <citation type="submission" date="2024-11" db="EMBL/GenBank/DDBJ databases">
        <title>Chromosome-level genome assembly of the freshwater bivalve Anodonta woodiana.</title>
        <authorList>
            <person name="Chen X."/>
        </authorList>
    </citation>
    <scope>NUCLEOTIDE SEQUENCE [LARGE SCALE GENOMIC DNA]</scope>
    <source>
        <strain evidence="11">MN2024</strain>
        <tissue evidence="11">Gills</tissue>
    </source>
</reference>
<evidence type="ECO:0000313" key="12">
    <source>
        <dbReference type="Proteomes" id="UP001634394"/>
    </source>
</evidence>
<accession>A0ABD3XEB0</accession>
<feature type="coiled-coil region" evidence="10">
    <location>
        <begin position="231"/>
        <end position="265"/>
    </location>
</feature>
<dbReference type="GO" id="GO:0005840">
    <property type="term" value="C:ribosome"/>
    <property type="evidence" value="ECO:0007669"/>
    <property type="project" value="UniProtKB-KW"/>
</dbReference>
<keyword evidence="6 9" id="KW-0687">Ribonucleoprotein</keyword>
<dbReference type="Gene3D" id="1.10.287.10">
    <property type="entry name" value="S15/NS1, RNA-binding"/>
    <property type="match status" value="1"/>
</dbReference>
<keyword evidence="4 9" id="KW-0689">Ribosomal protein</keyword>
<dbReference type="PANTHER" id="PTHR46685:SF1">
    <property type="entry name" value="SMALL RIBOSOMAL SUBUNIT PROTEIN US15M"/>
    <property type="match status" value="1"/>
</dbReference>
<evidence type="ECO:0000256" key="6">
    <source>
        <dbReference type="ARBA" id="ARBA00023274"/>
    </source>
</evidence>
<dbReference type="EMBL" id="JBJQND010000003">
    <property type="protein sequence ID" value="KAL3883758.1"/>
    <property type="molecule type" value="Genomic_DNA"/>
</dbReference>
<evidence type="ECO:0000256" key="1">
    <source>
        <dbReference type="ARBA" id="ARBA00004173"/>
    </source>
</evidence>
<dbReference type="InterPro" id="IPR052137">
    <property type="entry name" value="uS15_ribosomal"/>
</dbReference>
<dbReference type="GO" id="GO:1990904">
    <property type="term" value="C:ribonucleoprotein complex"/>
    <property type="evidence" value="ECO:0007669"/>
    <property type="project" value="UniProtKB-KW"/>
</dbReference>
<dbReference type="InterPro" id="IPR009068">
    <property type="entry name" value="uS15_NS1_RNA-bd_sf"/>
</dbReference>
<dbReference type="Proteomes" id="UP001634394">
    <property type="component" value="Unassembled WGS sequence"/>
</dbReference>
<comment type="subcellular location">
    <subcellularLocation>
        <location evidence="1">Mitochondrion</location>
    </subcellularLocation>
</comment>
<dbReference type="SMART" id="SM01387">
    <property type="entry name" value="Ribosomal_S15"/>
    <property type="match status" value="1"/>
</dbReference>
<gene>
    <name evidence="11" type="ORF">ACJMK2_029990</name>
</gene>
<dbReference type="SUPFAM" id="SSF47060">
    <property type="entry name" value="S15/NS1 RNA-binding domain"/>
    <property type="match status" value="1"/>
</dbReference>
<comment type="similarity">
    <text evidence="2 9">Belongs to the universal ribosomal protein uS15 family.</text>
</comment>
<keyword evidence="3" id="KW-0809">Transit peptide</keyword>
<protein>
    <recommendedName>
        <fullName evidence="7">Small ribosomal subunit protein uS15m</fullName>
    </recommendedName>
    <alternativeName>
        <fullName evidence="8">28S ribosomal protein S15, mitochondrial</fullName>
    </alternativeName>
</protein>
<dbReference type="PROSITE" id="PS00362">
    <property type="entry name" value="RIBOSOMAL_S15"/>
    <property type="match status" value="1"/>
</dbReference>
<evidence type="ECO:0000256" key="9">
    <source>
        <dbReference type="RuleBase" id="RU003919"/>
    </source>
</evidence>
<organism evidence="11 12">
    <name type="scientific">Sinanodonta woodiana</name>
    <name type="common">Chinese pond mussel</name>
    <name type="synonym">Anodonta woodiana</name>
    <dbReference type="NCBI Taxonomy" id="1069815"/>
    <lineage>
        <taxon>Eukaryota</taxon>
        <taxon>Metazoa</taxon>
        <taxon>Spiralia</taxon>
        <taxon>Lophotrochozoa</taxon>
        <taxon>Mollusca</taxon>
        <taxon>Bivalvia</taxon>
        <taxon>Autobranchia</taxon>
        <taxon>Heteroconchia</taxon>
        <taxon>Palaeoheterodonta</taxon>
        <taxon>Unionida</taxon>
        <taxon>Unionoidea</taxon>
        <taxon>Unionidae</taxon>
        <taxon>Unioninae</taxon>
        <taxon>Sinanodonta</taxon>
    </lineage>
</organism>
<evidence type="ECO:0000256" key="10">
    <source>
        <dbReference type="SAM" id="Coils"/>
    </source>
</evidence>
<dbReference type="AlphaFoldDB" id="A0ABD3XEB0"/>
<evidence type="ECO:0000256" key="4">
    <source>
        <dbReference type="ARBA" id="ARBA00022980"/>
    </source>
</evidence>
<dbReference type="Pfam" id="PF00312">
    <property type="entry name" value="Ribosomal_S15"/>
    <property type="match status" value="1"/>
</dbReference>
<keyword evidence="12" id="KW-1185">Reference proteome</keyword>
<evidence type="ECO:0000313" key="11">
    <source>
        <dbReference type="EMBL" id="KAL3883758.1"/>
    </source>
</evidence>
<evidence type="ECO:0000256" key="3">
    <source>
        <dbReference type="ARBA" id="ARBA00022946"/>
    </source>
</evidence>
<evidence type="ECO:0000256" key="2">
    <source>
        <dbReference type="ARBA" id="ARBA00008434"/>
    </source>
</evidence>
<proteinExistence type="inferred from homology"/>
<comment type="caution">
    <text evidence="11">The sequence shown here is derived from an EMBL/GenBank/DDBJ whole genome shotgun (WGS) entry which is preliminary data.</text>
</comment>
<sequence>MLITMSIQTSCRLLAARTNICAKFVFKSPSKSLDCLHNAFASLRLNTAGSSGHQLTQKRGYARPPRNPYTKPVNFDYAGELMTQKPLNPTEILWKYREIKELQNAPESVRRLFTIEYASGREKLQHRHMMAQERMDKVVEPDEFLEPSIVRASVIVRNMIPHIIKFRHDKRNKRLLVEHIQRRRKLLKYLKKQDYERFIWLLKDLKVRFINIPLFNKRESRRDKIKRLAKEESLALKNKKIEALKQQLAEEHSKFQEQKKQIMDKIEKDIAEFSLDRELIAKSLKQWNETKRKEA</sequence>
<evidence type="ECO:0000256" key="8">
    <source>
        <dbReference type="ARBA" id="ARBA00035528"/>
    </source>
</evidence>
<dbReference type="InterPro" id="IPR000589">
    <property type="entry name" value="Ribosomal_uS15"/>
</dbReference>
<evidence type="ECO:0000256" key="5">
    <source>
        <dbReference type="ARBA" id="ARBA00023128"/>
    </source>
</evidence>
<keyword evidence="5" id="KW-0496">Mitochondrion</keyword>
<keyword evidence="10" id="KW-0175">Coiled coil</keyword>
<name>A0ABD3XEB0_SINWO</name>